<dbReference type="Proteomes" id="UP001600941">
    <property type="component" value="Unassembled WGS sequence"/>
</dbReference>
<keyword evidence="2" id="KW-1185">Reference proteome</keyword>
<gene>
    <name evidence="1" type="ORF">K340107D12_08610</name>
</gene>
<dbReference type="EMBL" id="BAABZQ010000001">
    <property type="protein sequence ID" value="GAA6498045.1"/>
    <property type="molecule type" value="Genomic_DNA"/>
</dbReference>
<proteinExistence type="predicted"/>
<accession>A0ABQ0BND4</accession>
<sequence length="58" mass="6735">MDMWKELVLKRPVIGKLLSKHYNSLFTKILGVAMSSMMLCQMEGKVQKIKFNKLALTY</sequence>
<reference evidence="1 2" key="1">
    <citation type="submission" date="2024-04" db="EMBL/GenBank/DDBJ databases">
        <title>Defined microbial consortia suppress multidrug-resistant proinflammatory Enterobacteriaceae via ecological control.</title>
        <authorList>
            <person name="Furuichi M."/>
            <person name="Kawaguchi T."/>
            <person name="Pust M."/>
            <person name="Yasuma K."/>
            <person name="Plichta D."/>
            <person name="Hasegawa N."/>
            <person name="Ohya T."/>
            <person name="Bhattarai S."/>
            <person name="Sasajima S."/>
            <person name="Aoto Y."/>
            <person name="Tuganbaev T."/>
            <person name="Yaginuma M."/>
            <person name="Ueda M."/>
            <person name="Okahashi N."/>
            <person name="Amafuji K."/>
            <person name="Kiridooshi Y."/>
            <person name="Sugita K."/>
            <person name="Strazar M."/>
            <person name="Skelly A."/>
            <person name="Suda W."/>
            <person name="Hattori M."/>
            <person name="Nakamoto N."/>
            <person name="Caballero S."/>
            <person name="Norman J."/>
            <person name="Olle B."/>
            <person name="Tanoue T."/>
            <person name="Arita M."/>
            <person name="Bucci V."/>
            <person name="Atarashi K."/>
            <person name="Xavier R."/>
            <person name="Honda K."/>
        </authorList>
    </citation>
    <scope>NUCLEOTIDE SEQUENCE [LARGE SCALE GENOMIC DNA]</scope>
    <source>
        <strain evidence="2">k34-0107-D12</strain>
    </source>
</reference>
<evidence type="ECO:0000313" key="1">
    <source>
        <dbReference type="EMBL" id="GAA6498045.1"/>
    </source>
</evidence>
<name>A0ABQ0BND4_9FIRM</name>
<protein>
    <submittedName>
        <fullName evidence="1">Uncharacterized protein</fullName>
    </submittedName>
</protein>
<organism evidence="1 2">
    <name type="scientific">Blautia parvula</name>
    <dbReference type="NCBI Taxonomy" id="2877527"/>
    <lineage>
        <taxon>Bacteria</taxon>
        <taxon>Bacillati</taxon>
        <taxon>Bacillota</taxon>
        <taxon>Clostridia</taxon>
        <taxon>Lachnospirales</taxon>
        <taxon>Lachnospiraceae</taxon>
        <taxon>Blautia</taxon>
    </lineage>
</organism>
<comment type="caution">
    <text evidence="1">The sequence shown here is derived from an EMBL/GenBank/DDBJ whole genome shotgun (WGS) entry which is preliminary data.</text>
</comment>
<evidence type="ECO:0000313" key="2">
    <source>
        <dbReference type="Proteomes" id="UP001600941"/>
    </source>
</evidence>